<dbReference type="Proteomes" id="UP000009027">
    <property type="component" value="Unassembled WGS sequence"/>
</dbReference>
<reference evidence="1 2" key="1">
    <citation type="journal article" date="2012" name="Proc. Natl. Acad. Sci. U.S.A.">
        <title>Antigenic diversity is generated by distinct evolutionary mechanisms in African trypanosome species.</title>
        <authorList>
            <person name="Jackson A.P."/>
            <person name="Berry A."/>
            <person name="Aslett M."/>
            <person name="Allison H.C."/>
            <person name="Burton P."/>
            <person name="Vavrova-Anderson J."/>
            <person name="Brown R."/>
            <person name="Browne H."/>
            <person name="Corton N."/>
            <person name="Hauser H."/>
            <person name="Gamble J."/>
            <person name="Gilderthorp R."/>
            <person name="Marcello L."/>
            <person name="McQuillan J."/>
            <person name="Otto T.D."/>
            <person name="Quail M.A."/>
            <person name="Sanders M.J."/>
            <person name="van Tonder A."/>
            <person name="Ginger M.L."/>
            <person name="Field M.C."/>
            <person name="Barry J.D."/>
            <person name="Hertz-Fowler C."/>
            <person name="Berriman M."/>
        </authorList>
    </citation>
    <scope>NUCLEOTIDE SEQUENCE</scope>
    <source>
        <strain evidence="1 2">Y486</strain>
    </source>
</reference>
<gene>
    <name evidence="1" type="ORF">TvY486_0007270</name>
</gene>
<proteinExistence type="predicted"/>
<organism evidence="1 2">
    <name type="scientific">Trypanosoma vivax (strain Y486)</name>
    <dbReference type="NCBI Taxonomy" id="1055687"/>
    <lineage>
        <taxon>Eukaryota</taxon>
        <taxon>Discoba</taxon>
        <taxon>Euglenozoa</taxon>
        <taxon>Kinetoplastea</taxon>
        <taxon>Metakinetoplastina</taxon>
        <taxon>Trypanosomatida</taxon>
        <taxon>Trypanosomatidae</taxon>
        <taxon>Trypanosoma</taxon>
        <taxon>Duttonella</taxon>
    </lineage>
</organism>
<dbReference type="VEuPathDB" id="TriTrypDB:TvY486_0007270"/>
<evidence type="ECO:0000313" key="1">
    <source>
        <dbReference type="EMBL" id="CCD18084.1"/>
    </source>
</evidence>
<protein>
    <submittedName>
        <fullName evidence="1">Uncharacterized protein</fullName>
    </submittedName>
</protein>
<keyword evidence="2" id="KW-1185">Reference proteome</keyword>
<evidence type="ECO:0000313" key="2">
    <source>
        <dbReference type="Proteomes" id="UP000009027"/>
    </source>
</evidence>
<dbReference type="EMBL" id="CAEX01000363">
    <property type="protein sequence ID" value="CCD18084.1"/>
    <property type="molecule type" value="Genomic_DNA"/>
</dbReference>
<name>F9WKR1_TRYVY</name>
<accession>F9WKR1</accession>
<sequence>MSTLQGTHPHSLSSSECAAARSMDINATSISVGKQRSFNSPTCANCEPHVSLVAEEKCSENSGSRRADNCGSQSQGVECRSSDTVGSASKCSSTAQVEFRRLVASVHLASQTNPDLTSAVNSQMSCSNAGLRTIKGRTHHDRAACPAKRILRFSHRVALQYDVQRDEMLHRLCTWRERTASMCLLFMEEILQRLQLKKHVEGDTHSLIEAGCNMVALFLNFAADNGVASFLDDYGFCVLVLSSTNKTVPSHCVGEDSIPNSLSEAAEDLSPLNSRGIMGVSSVDVFVNGSTPWSDELALSKEHQRILPALQLELLEFVIGTLCSLNTEVFLCGQLQASGCINSMASSLSGSRMSWLCFLSRLRAPSQEVGRQNIRCKAIKDSDGEVTQARVHWTSWTARNSHRRFECSGATQPDAGLLNTEFTLDPLDHLLEEDFGFSSIRSFTDCDWVAPDASLMYQSVLDVNERNNAASYSGPGFPMLGLSNLSIRDLLPKMEPVKLFASERSLGARCLVSSEERLVQQLERLEQQSRKSITLGQIVKFNELVIDFDSGRPWVSHLPYIFQESLGNGMQELQITHRNLLMQLVMEKVLASAEYEFDIRRELVDLQCLLVRAVEEGNAKREYEHLLEECRYPPKHIFRYSPRENDT</sequence>
<dbReference type="AlphaFoldDB" id="F9WKR1"/>